<evidence type="ECO:0000256" key="5">
    <source>
        <dbReference type="ARBA" id="ARBA00022737"/>
    </source>
</evidence>
<keyword evidence="4 9" id="KW-0479">Metal-binding</keyword>
<sequence>MGQNYKWLDPKKPSPKLLDTLKTSFGLELFKGLGLTIKEFFSKEVTIHYPMEVLPLSPRYRAVHHLQRLLESGSERCIGCGLCEKICTSNCIRIITHKGEDERKYIDSYTINLGRCIYCGLCAEVCPELAIVMGQRFENSSVQRSQFGGKAEFLTDIESAKNHTHQEFMGFGAPSTNANERLAQTPLDYALKEEKEEETKDEGKKEEAKKTKEAKEVKEVKGEVKGEAEAKGVQEKKEGVKETKEAGAKEAKEAQATKEAQETQENKEGATEGKEKKEKEESHA</sequence>
<evidence type="ECO:0000256" key="7">
    <source>
        <dbReference type="ARBA" id="ARBA00023004"/>
    </source>
</evidence>
<keyword evidence="9" id="KW-1003">Cell membrane</keyword>
<organism evidence="12 13">
    <name type="scientific">Helicobacter gastrofelis</name>
    <dbReference type="NCBI Taxonomy" id="2849642"/>
    <lineage>
        <taxon>Bacteria</taxon>
        <taxon>Pseudomonadati</taxon>
        <taxon>Campylobacterota</taxon>
        <taxon>Epsilonproteobacteria</taxon>
        <taxon>Campylobacterales</taxon>
        <taxon>Helicobacteraceae</taxon>
        <taxon>Helicobacter</taxon>
    </lineage>
</organism>
<dbReference type="Pfam" id="PF12838">
    <property type="entry name" value="Fer4_7"/>
    <property type="match status" value="1"/>
</dbReference>
<dbReference type="EC" id="7.1.1.-" evidence="9"/>
<dbReference type="PROSITE" id="PS00198">
    <property type="entry name" value="4FE4S_FER_1"/>
    <property type="match status" value="1"/>
</dbReference>
<feature type="binding site" evidence="9">
    <location>
        <position position="83"/>
    </location>
    <ligand>
        <name>[4Fe-4S] cluster</name>
        <dbReference type="ChEBI" id="CHEBI:49883"/>
        <label>1</label>
    </ligand>
</feature>
<dbReference type="NCBIfam" id="NF004542">
    <property type="entry name" value="PRK05888.2-3"/>
    <property type="match status" value="1"/>
</dbReference>
<evidence type="ECO:0000256" key="3">
    <source>
        <dbReference type="ARBA" id="ARBA00022519"/>
    </source>
</evidence>
<feature type="domain" description="4Fe-4S ferredoxin-type" evidence="11">
    <location>
        <begin position="68"/>
        <end position="97"/>
    </location>
</feature>
<dbReference type="Gene3D" id="3.30.70.3270">
    <property type="match status" value="1"/>
</dbReference>
<keyword evidence="13" id="KW-1185">Reference proteome</keyword>
<feature type="binding site" evidence="9">
    <location>
        <position position="126"/>
    </location>
    <ligand>
        <name>[4Fe-4S] cluster</name>
        <dbReference type="ChEBI" id="CHEBI:49883"/>
        <label>1</label>
    </ligand>
</feature>
<keyword evidence="9" id="KW-0830">Ubiquinone</keyword>
<dbReference type="NCBIfam" id="TIGR01971">
    <property type="entry name" value="NuoI"/>
    <property type="match status" value="1"/>
</dbReference>
<dbReference type="InterPro" id="IPR010226">
    <property type="entry name" value="NADH_quinone_OxRdtase_chainI"/>
</dbReference>
<dbReference type="Proteomes" id="UP000826146">
    <property type="component" value="Chromosome"/>
</dbReference>
<comment type="subcellular location">
    <subcellularLocation>
        <location evidence="9">Cell membrane</location>
        <topology evidence="9">Peripheral membrane protein</topology>
    </subcellularLocation>
</comment>
<accession>A0ABM7SCP6</accession>
<protein>
    <recommendedName>
        <fullName evidence="9">NADH-quinone oxidoreductase subunit I</fullName>
        <ecNumber evidence="9">7.1.1.-</ecNumber>
    </recommendedName>
    <alternativeName>
        <fullName evidence="9">NADH dehydrogenase I subunit I</fullName>
    </alternativeName>
    <alternativeName>
        <fullName evidence="9">NDH-1 subunit I</fullName>
    </alternativeName>
</protein>
<keyword evidence="9" id="KW-0472">Membrane</keyword>
<dbReference type="EMBL" id="AP024819">
    <property type="protein sequence ID" value="BCZ18472.1"/>
    <property type="molecule type" value="Genomic_DNA"/>
</dbReference>
<comment type="cofactor">
    <cofactor evidence="9">
        <name>[4Fe-4S] cluster</name>
        <dbReference type="ChEBI" id="CHEBI:49883"/>
    </cofactor>
    <text evidence="9">Binds 2 [4Fe-4S] clusters per subunit.</text>
</comment>
<feature type="binding site" evidence="9">
    <location>
        <position position="119"/>
    </location>
    <ligand>
        <name>[4Fe-4S] cluster</name>
        <dbReference type="ChEBI" id="CHEBI:49883"/>
        <label>2</label>
    </ligand>
</feature>
<evidence type="ECO:0000256" key="1">
    <source>
        <dbReference type="ARBA" id="ARBA00010277"/>
    </source>
</evidence>
<keyword evidence="7 9" id="KW-0408">Iron</keyword>
<feature type="binding site" evidence="9">
    <location>
        <position position="80"/>
    </location>
    <ligand>
        <name>[4Fe-4S] cluster</name>
        <dbReference type="ChEBI" id="CHEBI:49883"/>
        <label>1</label>
    </ligand>
</feature>
<evidence type="ECO:0000256" key="6">
    <source>
        <dbReference type="ARBA" id="ARBA00022967"/>
    </source>
</evidence>
<feature type="binding site" evidence="9">
    <location>
        <position position="116"/>
    </location>
    <ligand>
        <name>[4Fe-4S] cluster</name>
        <dbReference type="ChEBI" id="CHEBI:49883"/>
        <label>2</label>
    </ligand>
</feature>
<evidence type="ECO:0000256" key="10">
    <source>
        <dbReference type="SAM" id="MobiDB-lite"/>
    </source>
</evidence>
<evidence type="ECO:0000313" key="12">
    <source>
        <dbReference type="EMBL" id="BCZ18472.1"/>
    </source>
</evidence>
<dbReference type="SUPFAM" id="SSF46548">
    <property type="entry name" value="alpha-helical ferredoxin"/>
    <property type="match status" value="1"/>
</dbReference>
<evidence type="ECO:0000259" key="11">
    <source>
        <dbReference type="PROSITE" id="PS51379"/>
    </source>
</evidence>
<comment type="catalytic activity">
    <reaction evidence="9">
        <text>a quinone + NADH + 5 H(+)(in) = a quinol + NAD(+) + 4 H(+)(out)</text>
        <dbReference type="Rhea" id="RHEA:57888"/>
        <dbReference type="ChEBI" id="CHEBI:15378"/>
        <dbReference type="ChEBI" id="CHEBI:24646"/>
        <dbReference type="ChEBI" id="CHEBI:57540"/>
        <dbReference type="ChEBI" id="CHEBI:57945"/>
        <dbReference type="ChEBI" id="CHEBI:132124"/>
    </reaction>
</comment>
<keyword evidence="9" id="KW-0874">Quinone</keyword>
<evidence type="ECO:0000256" key="2">
    <source>
        <dbReference type="ARBA" id="ARBA00022485"/>
    </source>
</evidence>
<evidence type="ECO:0000313" key="13">
    <source>
        <dbReference type="Proteomes" id="UP000826146"/>
    </source>
</evidence>
<keyword evidence="6 9" id="KW-1278">Translocase</keyword>
<feature type="domain" description="4Fe-4S ferredoxin-type" evidence="11">
    <location>
        <begin position="107"/>
        <end position="136"/>
    </location>
</feature>
<keyword evidence="3" id="KW-0997">Cell inner membrane</keyword>
<comment type="function">
    <text evidence="9">NDH-1 shuttles electrons from NADH, via FMN and iron-sulfur (Fe-S) centers, to quinones in the respiratory chain. The immediate electron acceptor for the enzyme in this species is believed to be ubiquinone. Couples the redox reaction to proton translocation (for every two electrons transferred, four hydrogen ions are translocated across the cytoplasmic membrane), and thus conserves the redox energy in a proton gradient.</text>
</comment>
<proteinExistence type="inferred from homology"/>
<comment type="subunit">
    <text evidence="9">NDH-1 is composed of 14 different subunits. Subunits NuoA, H, J, K, L, M, N constitute the membrane sector of the complex.</text>
</comment>
<evidence type="ECO:0000256" key="9">
    <source>
        <dbReference type="HAMAP-Rule" id="MF_01351"/>
    </source>
</evidence>
<dbReference type="InterPro" id="IPR017900">
    <property type="entry name" value="4Fe4S_Fe_S_CS"/>
</dbReference>
<feature type="binding site" evidence="9">
    <location>
        <position position="122"/>
    </location>
    <ligand>
        <name>[4Fe-4S] cluster</name>
        <dbReference type="ChEBI" id="CHEBI:49883"/>
        <label>2</label>
    </ligand>
</feature>
<feature type="binding site" evidence="9">
    <location>
        <position position="77"/>
    </location>
    <ligand>
        <name>[4Fe-4S] cluster</name>
        <dbReference type="ChEBI" id="CHEBI:49883"/>
        <label>1</label>
    </ligand>
</feature>
<dbReference type="InterPro" id="IPR017896">
    <property type="entry name" value="4Fe4S_Fe-S-bd"/>
</dbReference>
<name>A0ABM7SCP6_9HELI</name>
<dbReference type="PANTHER" id="PTHR10849:SF20">
    <property type="entry name" value="NADH DEHYDROGENASE [UBIQUINONE] IRON-SULFUR PROTEIN 8, MITOCHONDRIAL"/>
    <property type="match status" value="1"/>
</dbReference>
<feature type="binding site" evidence="9">
    <location>
        <position position="87"/>
    </location>
    <ligand>
        <name>[4Fe-4S] cluster</name>
        <dbReference type="ChEBI" id="CHEBI:49883"/>
        <label>2</label>
    </ligand>
</feature>
<keyword evidence="5" id="KW-0677">Repeat</keyword>
<feature type="region of interest" description="Disordered" evidence="10">
    <location>
        <begin position="192"/>
        <end position="284"/>
    </location>
</feature>
<gene>
    <name evidence="9" type="primary">nuoI</name>
    <name evidence="12" type="ORF">NHP190012_01140</name>
</gene>
<dbReference type="PROSITE" id="PS51379">
    <property type="entry name" value="4FE4S_FER_2"/>
    <property type="match status" value="2"/>
</dbReference>
<keyword evidence="9" id="KW-0520">NAD</keyword>
<comment type="similarity">
    <text evidence="1 9">Belongs to the complex I 23 kDa subunit family.</text>
</comment>
<evidence type="ECO:0000256" key="4">
    <source>
        <dbReference type="ARBA" id="ARBA00022723"/>
    </source>
</evidence>
<keyword evidence="8 9" id="KW-0411">Iron-sulfur</keyword>
<keyword evidence="2 9" id="KW-0004">4Fe-4S</keyword>
<dbReference type="PANTHER" id="PTHR10849">
    <property type="entry name" value="NADH DEHYDROGENASE UBIQUINONE IRON-SULFUR PROTEIN 8, MITOCHONDRIAL"/>
    <property type="match status" value="1"/>
</dbReference>
<evidence type="ECO:0000256" key="8">
    <source>
        <dbReference type="ARBA" id="ARBA00023014"/>
    </source>
</evidence>
<dbReference type="HAMAP" id="MF_01351">
    <property type="entry name" value="NDH1_NuoI"/>
    <property type="match status" value="1"/>
</dbReference>
<reference evidence="12 13" key="1">
    <citation type="submission" date="2021-07" db="EMBL/GenBank/DDBJ databases">
        <title>Novel Helicobacter sp. Isolated from a cat.</title>
        <authorList>
            <person name="Rimbara E."/>
            <person name="Suzuki M."/>
        </authorList>
    </citation>
    <scope>NUCLEOTIDE SEQUENCE [LARGE SCALE GENOMIC DNA]</scope>
    <source>
        <strain evidence="13">NHP19-012</strain>
    </source>
</reference>